<dbReference type="EMBL" id="MU004231">
    <property type="protein sequence ID" value="KAF2672572.1"/>
    <property type="molecule type" value="Genomic_DNA"/>
</dbReference>
<evidence type="ECO:0000313" key="2">
    <source>
        <dbReference type="Proteomes" id="UP000799302"/>
    </source>
</evidence>
<evidence type="ECO:0000313" key="1">
    <source>
        <dbReference type="EMBL" id="KAF2672572.1"/>
    </source>
</evidence>
<sequence>MSITKQLHSPEFLEDFNSPFFSEEQTNRRINRVFDEKPCATPDLEYNCTSVRHGVVGEYGPGIGANAGLLDSRTKRLEPNDQFHVVRIFQRVLRVSAKNTDLDTPQRASSCSSLLPSTRLPAALLLAYYRYYKNEILRCSQQIICNISPVREGMTLVDCFLEKQ</sequence>
<organism evidence="1 2">
    <name type="scientific">Microthyrium microscopicum</name>
    <dbReference type="NCBI Taxonomy" id="703497"/>
    <lineage>
        <taxon>Eukaryota</taxon>
        <taxon>Fungi</taxon>
        <taxon>Dikarya</taxon>
        <taxon>Ascomycota</taxon>
        <taxon>Pezizomycotina</taxon>
        <taxon>Dothideomycetes</taxon>
        <taxon>Dothideomycetes incertae sedis</taxon>
        <taxon>Microthyriales</taxon>
        <taxon>Microthyriaceae</taxon>
        <taxon>Microthyrium</taxon>
    </lineage>
</organism>
<protein>
    <submittedName>
        <fullName evidence="1">Uncharacterized protein</fullName>
    </submittedName>
</protein>
<proteinExistence type="predicted"/>
<gene>
    <name evidence="1" type="ORF">BT63DRAFT_409678</name>
</gene>
<dbReference type="Proteomes" id="UP000799302">
    <property type="component" value="Unassembled WGS sequence"/>
</dbReference>
<reference evidence="1" key="1">
    <citation type="journal article" date="2020" name="Stud. Mycol.">
        <title>101 Dothideomycetes genomes: a test case for predicting lifestyles and emergence of pathogens.</title>
        <authorList>
            <person name="Haridas S."/>
            <person name="Albert R."/>
            <person name="Binder M."/>
            <person name="Bloem J."/>
            <person name="Labutti K."/>
            <person name="Salamov A."/>
            <person name="Andreopoulos B."/>
            <person name="Baker S."/>
            <person name="Barry K."/>
            <person name="Bills G."/>
            <person name="Bluhm B."/>
            <person name="Cannon C."/>
            <person name="Castanera R."/>
            <person name="Culley D."/>
            <person name="Daum C."/>
            <person name="Ezra D."/>
            <person name="Gonzalez J."/>
            <person name="Henrissat B."/>
            <person name="Kuo A."/>
            <person name="Liang C."/>
            <person name="Lipzen A."/>
            <person name="Lutzoni F."/>
            <person name="Magnuson J."/>
            <person name="Mondo S."/>
            <person name="Nolan M."/>
            <person name="Ohm R."/>
            <person name="Pangilinan J."/>
            <person name="Park H.-J."/>
            <person name="Ramirez L."/>
            <person name="Alfaro M."/>
            <person name="Sun H."/>
            <person name="Tritt A."/>
            <person name="Yoshinaga Y."/>
            <person name="Zwiers L.-H."/>
            <person name="Turgeon B."/>
            <person name="Goodwin S."/>
            <person name="Spatafora J."/>
            <person name="Crous P."/>
            <person name="Grigoriev I."/>
        </authorList>
    </citation>
    <scope>NUCLEOTIDE SEQUENCE</scope>
    <source>
        <strain evidence="1">CBS 115976</strain>
    </source>
</reference>
<name>A0A6A6UK38_9PEZI</name>
<accession>A0A6A6UK38</accession>
<dbReference type="AlphaFoldDB" id="A0A6A6UK38"/>
<keyword evidence="2" id="KW-1185">Reference proteome</keyword>